<dbReference type="EMBL" id="KQ248473">
    <property type="protein sequence ID" value="KNC71601.1"/>
    <property type="molecule type" value="Genomic_DNA"/>
</dbReference>
<proteinExistence type="predicted"/>
<evidence type="ECO:0000313" key="1">
    <source>
        <dbReference type="EMBL" id="KNC71601.1"/>
    </source>
</evidence>
<gene>
    <name evidence="1" type="ORF">SARC_15860</name>
</gene>
<name>A0A0L0F4T4_9EUKA</name>
<reference evidence="1 2" key="1">
    <citation type="submission" date="2011-02" db="EMBL/GenBank/DDBJ databases">
        <title>The Genome Sequence of Sphaeroforma arctica JP610.</title>
        <authorList>
            <consortium name="The Broad Institute Genome Sequencing Platform"/>
            <person name="Russ C."/>
            <person name="Cuomo C."/>
            <person name="Young S.K."/>
            <person name="Zeng Q."/>
            <person name="Gargeya S."/>
            <person name="Alvarado L."/>
            <person name="Berlin A."/>
            <person name="Chapman S.B."/>
            <person name="Chen Z."/>
            <person name="Freedman E."/>
            <person name="Gellesch M."/>
            <person name="Goldberg J."/>
            <person name="Griggs A."/>
            <person name="Gujja S."/>
            <person name="Heilman E."/>
            <person name="Heiman D."/>
            <person name="Howarth C."/>
            <person name="Mehta T."/>
            <person name="Neiman D."/>
            <person name="Pearson M."/>
            <person name="Roberts A."/>
            <person name="Saif S."/>
            <person name="Shea T."/>
            <person name="Shenoy N."/>
            <person name="Sisk P."/>
            <person name="Stolte C."/>
            <person name="Sykes S."/>
            <person name="White J."/>
            <person name="Yandava C."/>
            <person name="Burger G."/>
            <person name="Gray M.W."/>
            <person name="Holland P.W.H."/>
            <person name="King N."/>
            <person name="Lang F.B.F."/>
            <person name="Roger A.J."/>
            <person name="Ruiz-Trillo I."/>
            <person name="Haas B."/>
            <person name="Nusbaum C."/>
            <person name="Birren B."/>
        </authorList>
    </citation>
    <scope>NUCLEOTIDE SEQUENCE [LARGE SCALE GENOMIC DNA]</scope>
    <source>
        <strain evidence="1 2">JP610</strain>
    </source>
</reference>
<dbReference type="GeneID" id="25916364"/>
<keyword evidence="2" id="KW-1185">Reference proteome</keyword>
<dbReference type="RefSeq" id="XP_014145503.1">
    <property type="nucleotide sequence ID" value="XM_014290028.1"/>
</dbReference>
<protein>
    <submittedName>
        <fullName evidence="1">Uncharacterized protein</fullName>
    </submittedName>
</protein>
<feature type="non-terminal residue" evidence="1">
    <location>
        <position position="1"/>
    </location>
</feature>
<accession>A0A0L0F4T4</accession>
<sequence length="58" mass="6557">TNATNYQQTDERRDENANLWGCQLKHSGDACTVRLSHGIGFCGWREIGVGKREELYGD</sequence>
<dbReference type="AlphaFoldDB" id="A0A0L0F4T4"/>
<dbReference type="Proteomes" id="UP000054560">
    <property type="component" value="Unassembled WGS sequence"/>
</dbReference>
<evidence type="ECO:0000313" key="2">
    <source>
        <dbReference type="Proteomes" id="UP000054560"/>
    </source>
</evidence>
<organism evidence="1 2">
    <name type="scientific">Sphaeroforma arctica JP610</name>
    <dbReference type="NCBI Taxonomy" id="667725"/>
    <lineage>
        <taxon>Eukaryota</taxon>
        <taxon>Ichthyosporea</taxon>
        <taxon>Ichthyophonida</taxon>
        <taxon>Sphaeroforma</taxon>
    </lineage>
</organism>